<organism evidence="1 2">
    <name type="scientific">Prorocentrum cordatum</name>
    <dbReference type="NCBI Taxonomy" id="2364126"/>
    <lineage>
        <taxon>Eukaryota</taxon>
        <taxon>Sar</taxon>
        <taxon>Alveolata</taxon>
        <taxon>Dinophyceae</taxon>
        <taxon>Prorocentrales</taxon>
        <taxon>Prorocentraceae</taxon>
        <taxon>Prorocentrum</taxon>
    </lineage>
</organism>
<dbReference type="EMBL" id="CAUYUJ010013792">
    <property type="protein sequence ID" value="CAK0836772.1"/>
    <property type="molecule type" value="Genomic_DNA"/>
</dbReference>
<evidence type="ECO:0000313" key="2">
    <source>
        <dbReference type="Proteomes" id="UP001189429"/>
    </source>
</evidence>
<reference evidence="1" key="1">
    <citation type="submission" date="2023-10" db="EMBL/GenBank/DDBJ databases">
        <authorList>
            <person name="Chen Y."/>
            <person name="Shah S."/>
            <person name="Dougan E. K."/>
            <person name="Thang M."/>
            <person name="Chan C."/>
        </authorList>
    </citation>
    <scope>NUCLEOTIDE SEQUENCE [LARGE SCALE GENOMIC DNA]</scope>
</reference>
<dbReference type="Proteomes" id="UP001189429">
    <property type="component" value="Unassembled WGS sequence"/>
</dbReference>
<gene>
    <name evidence="1" type="ORF">PCOR1329_LOCUS33166</name>
</gene>
<name>A0ABN9SW52_9DINO</name>
<accession>A0ABN9SW52</accession>
<evidence type="ECO:0000313" key="1">
    <source>
        <dbReference type="EMBL" id="CAK0836772.1"/>
    </source>
</evidence>
<sequence>MSALDFGKGLPHDCYKFAVKIASNGALEQLPPLLVPSCRFYRRVGYDRFLFAQLEHKRDRVIVVPSSRWSEFFSCLDESNQRLIHDFHSHDLCACSVLLRPGWLVDRWQLVGRHPQPKPLPYSVDSNAIHVHLSLKGCDAHPFKPFRLLGRRYELLTCWNRGGSSDYRQGVGSAISDIEAVFFATIGKDLDAPIKVGEVRDWHFPLEPACREGVAWAKYKDRFRLGFSGTLAVCGLRPEEEALIVPDMQSNAGECLSDGWGEVRVGIPFRAR</sequence>
<protein>
    <submittedName>
        <fullName evidence="1">Uncharacterized protein</fullName>
    </submittedName>
</protein>
<comment type="caution">
    <text evidence="1">The sequence shown here is derived from an EMBL/GenBank/DDBJ whole genome shotgun (WGS) entry which is preliminary data.</text>
</comment>
<keyword evidence="2" id="KW-1185">Reference proteome</keyword>
<proteinExistence type="predicted"/>